<reference evidence="3" key="1">
    <citation type="submission" date="2017-08" db="EMBL/GenBank/DDBJ databases">
        <title>Genomes of multiple Clavibacter strains from different subspecies.</title>
        <authorList>
            <person name="Yuan X.-K."/>
            <person name="Li X.-S."/>
            <person name="Nie J."/>
            <person name="De Boer S.H."/>
        </authorList>
    </citation>
    <scope>NUCLEOTIDE SEQUENCE [LARGE SCALE GENOMIC DNA]</scope>
    <source>
        <strain evidence="3">ATCC 33566</strain>
    </source>
</reference>
<dbReference type="GO" id="GO:0004560">
    <property type="term" value="F:alpha-L-fucosidase activity"/>
    <property type="evidence" value="ECO:0007669"/>
    <property type="project" value="TreeGrafter"/>
</dbReference>
<evidence type="ECO:0000259" key="2">
    <source>
        <dbReference type="Pfam" id="PF22124"/>
    </source>
</evidence>
<accession>A0A225C982</accession>
<dbReference type="AlphaFoldDB" id="A0A225C982"/>
<feature type="domain" description="Alpha fucosidase A-like C-terminal" evidence="1">
    <location>
        <begin position="739"/>
        <end position="776"/>
    </location>
</feature>
<evidence type="ECO:0000313" key="3">
    <source>
        <dbReference type="EMBL" id="OQJ62290.1"/>
    </source>
</evidence>
<dbReference type="Proteomes" id="UP000215316">
    <property type="component" value="Unassembled WGS sequence"/>
</dbReference>
<dbReference type="InterPro" id="IPR049053">
    <property type="entry name" value="AFCA-like_C"/>
</dbReference>
<organism evidence="3 4">
    <name type="scientific">Clavibacter tessellarius</name>
    <dbReference type="NCBI Taxonomy" id="31965"/>
    <lineage>
        <taxon>Bacteria</taxon>
        <taxon>Bacillati</taxon>
        <taxon>Actinomycetota</taxon>
        <taxon>Actinomycetes</taxon>
        <taxon>Micrococcales</taxon>
        <taxon>Microbacteriaceae</taxon>
        <taxon>Clavibacter</taxon>
    </lineage>
</organism>
<comment type="caution">
    <text evidence="3">The sequence shown here is derived from an EMBL/GenBank/DDBJ whole genome shotgun (WGS) entry which is preliminary data.</text>
</comment>
<dbReference type="PANTHER" id="PTHR31084">
    <property type="entry name" value="ALPHA-L-FUCOSIDASE 2"/>
    <property type="match status" value="1"/>
</dbReference>
<sequence>MDAHPVLTTATAAPTWEEGVIVGSGRIGAVAHGPADAITVSLAHERWFPPVNPRPAAPDLRPRLDAIRRALLAGDADTASAELEAAARDDGYGDGLVWTDPLGICATLVIRTPGGAVGMRRSVDPVGGEVAIAWADREGGRHAVRMVAPRADAGAGASASAGAAAGAGRSDGGVLWIALESDRDHDVEVELGLGAGDATSLDTGVPDASAAVQASVAGGGRGILTADAGAGPVAVRAVTAVDAGAAWAEAGGSARATVRTGPGGPRLVRVAVATGPAHATTTPAEPAAGSAPTWDDLRAAQRATHGLLVAASTLDLDGATPAGPTPTTTATAAAAATAAATPATATAPVDPDTEAVWAAARAGDPAARRRVVEIAYLSGRANVIAATGELPPTLQGVWQGTWRPAWSADYTLNGNVQDGAMAGMVATGTPELARSILALVLPHLDDFRENARRVFGAEGMLLPARMSTHGRADHLSPDYPHTFWIGCGGWILRIAADAVSATGDRGIVDDRLWELAEGVLRFAETATVLDDGVRRLVPSYSPENTPRGERVPAATDATMDVAILRDAARATALLGRARGDASLDARWDAVVRDLPPYRVADDGTLAEWLDPRWPEEVAHRHASQLHPVGTGTDPAFHGDGAEAVRLRAAAARTVSAKIAWRAEDPTAPPGRMEMAFGLVQVGRAAAALGDAESALTCAEWLAVDHWSPTLTTRHDAGRIFNLDASGGLPGLVAAMLLGSDEGSLAVLPAVPAAWPRGCVTGLRARGGLVVDRLAWDPTGATLVVRRLPAAAWLAPEGGTALRLPRAATVRVDGAVHDAGAPLVIGGEPVRVEVGWAPRGVL</sequence>
<dbReference type="Pfam" id="PF21307">
    <property type="entry name" value="Glyco_hydro_95_C"/>
    <property type="match status" value="1"/>
</dbReference>
<dbReference type="PANTHER" id="PTHR31084:SF0">
    <property type="entry name" value="ALPHA-L-FUCOSIDASE 2"/>
    <property type="match status" value="1"/>
</dbReference>
<dbReference type="InterPro" id="IPR008928">
    <property type="entry name" value="6-hairpin_glycosidase_sf"/>
</dbReference>
<dbReference type="Gene3D" id="1.50.10.10">
    <property type="match status" value="1"/>
</dbReference>
<name>A0A225C982_9MICO</name>
<keyword evidence="4" id="KW-1185">Reference proteome</keyword>
<dbReference type="InterPro" id="IPR012341">
    <property type="entry name" value="6hp_glycosidase-like_sf"/>
</dbReference>
<feature type="domain" description="Glycosyl hydrolase family 95 catalytic" evidence="2">
    <location>
        <begin position="367"/>
        <end position="736"/>
    </location>
</feature>
<protein>
    <recommendedName>
        <fullName evidence="5">Glycosyl hydrolase family 95 N-terminal domain-containing protein</fullName>
    </recommendedName>
</protein>
<dbReference type="GO" id="GO:0005975">
    <property type="term" value="P:carbohydrate metabolic process"/>
    <property type="evidence" value="ECO:0007669"/>
    <property type="project" value="InterPro"/>
</dbReference>
<dbReference type="RefSeq" id="WP_094126703.1">
    <property type="nucleotide sequence ID" value="NZ_CP040788.1"/>
</dbReference>
<evidence type="ECO:0008006" key="5">
    <source>
        <dbReference type="Google" id="ProtNLM"/>
    </source>
</evidence>
<dbReference type="InterPro" id="IPR054363">
    <property type="entry name" value="GH95_cat"/>
</dbReference>
<gene>
    <name evidence="3" type="ORF">B5P24_04335</name>
</gene>
<proteinExistence type="predicted"/>
<evidence type="ECO:0000259" key="1">
    <source>
        <dbReference type="Pfam" id="PF21307"/>
    </source>
</evidence>
<dbReference type="SUPFAM" id="SSF48208">
    <property type="entry name" value="Six-hairpin glycosidases"/>
    <property type="match status" value="1"/>
</dbReference>
<dbReference type="Pfam" id="PF22124">
    <property type="entry name" value="Glyco_hydro_95_cat"/>
    <property type="match status" value="1"/>
</dbReference>
<dbReference type="OrthoDB" id="9802600at2"/>
<evidence type="ECO:0000313" key="4">
    <source>
        <dbReference type="Proteomes" id="UP000215316"/>
    </source>
</evidence>
<dbReference type="EMBL" id="MZMQ01000001">
    <property type="protein sequence ID" value="OQJ62290.1"/>
    <property type="molecule type" value="Genomic_DNA"/>
</dbReference>